<evidence type="ECO:0000256" key="7">
    <source>
        <dbReference type="ARBA" id="ARBA00022692"/>
    </source>
</evidence>
<dbReference type="InterPro" id="IPR036097">
    <property type="entry name" value="HisK_dim/P_sf"/>
</dbReference>
<dbReference type="EMBL" id="AP011529">
    <property type="protein sequence ID" value="BAI80481.1"/>
    <property type="molecule type" value="Genomic_DNA"/>
</dbReference>
<dbReference type="InterPro" id="IPR003661">
    <property type="entry name" value="HisK_dim/P_dom"/>
</dbReference>
<evidence type="ECO:0000259" key="17">
    <source>
        <dbReference type="PROSITE" id="PS50885"/>
    </source>
</evidence>
<keyword evidence="11 15" id="KW-1133">Transmembrane helix</keyword>
<feature type="transmembrane region" description="Helical" evidence="15">
    <location>
        <begin position="12"/>
        <end position="30"/>
    </location>
</feature>
<feature type="domain" description="Histidine kinase" evidence="16">
    <location>
        <begin position="507"/>
        <end position="717"/>
    </location>
</feature>
<dbReference type="STRING" id="639282.DEFDS_1011"/>
<dbReference type="PANTHER" id="PTHR45528">
    <property type="entry name" value="SENSOR HISTIDINE KINASE CPXA"/>
    <property type="match status" value="1"/>
</dbReference>
<dbReference type="SMART" id="SM00304">
    <property type="entry name" value="HAMP"/>
    <property type="match status" value="1"/>
</dbReference>
<dbReference type="InterPro" id="IPR003660">
    <property type="entry name" value="HAMP_dom"/>
</dbReference>
<dbReference type="InterPro" id="IPR017232">
    <property type="entry name" value="NtrY"/>
</dbReference>
<dbReference type="PANTHER" id="PTHR45528:SF1">
    <property type="entry name" value="SENSOR HISTIDINE KINASE CPXA"/>
    <property type="match status" value="1"/>
</dbReference>
<dbReference type="PROSITE" id="PS50885">
    <property type="entry name" value="HAMP"/>
    <property type="match status" value="1"/>
</dbReference>
<dbReference type="SUPFAM" id="SSF158472">
    <property type="entry name" value="HAMP domain-like"/>
    <property type="match status" value="1"/>
</dbReference>
<feature type="transmembrane region" description="Helical" evidence="15">
    <location>
        <begin position="89"/>
        <end position="112"/>
    </location>
</feature>
<dbReference type="SUPFAM" id="SSF47384">
    <property type="entry name" value="Homodimeric domain of signal transducing histidine kinase"/>
    <property type="match status" value="1"/>
</dbReference>
<dbReference type="PRINTS" id="PR00344">
    <property type="entry name" value="BCTRLSENSOR"/>
</dbReference>
<dbReference type="SMART" id="SM00388">
    <property type="entry name" value="HisKA"/>
    <property type="match status" value="1"/>
</dbReference>
<dbReference type="AlphaFoldDB" id="D3PD08"/>
<organism evidence="18 19">
    <name type="scientific">Deferribacter desulfuricans (strain DSM 14783 / JCM 11476 / NBRC 101012 / SSM1)</name>
    <dbReference type="NCBI Taxonomy" id="639282"/>
    <lineage>
        <taxon>Bacteria</taxon>
        <taxon>Pseudomonadati</taxon>
        <taxon>Deferribacterota</taxon>
        <taxon>Deferribacteres</taxon>
        <taxon>Deferribacterales</taxon>
        <taxon>Deferribacteraceae</taxon>
        <taxon>Deferribacter</taxon>
    </lineage>
</organism>
<dbReference type="InterPro" id="IPR005467">
    <property type="entry name" value="His_kinase_dom"/>
</dbReference>
<dbReference type="GO" id="GO:0000155">
    <property type="term" value="F:phosphorelay sensor kinase activity"/>
    <property type="evidence" value="ECO:0007669"/>
    <property type="project" value="InterPro"/>
</dbReference>
<evidence type="ECO:0000256" key="4">
    <source>
        <dbReference type="ARBA" id="ARBA00022475"/>
    </source>
</evidence>
<dbReference type="Pfam" id="PF00512">
    <property type="entry name" value="HisKA"/>
    <property type="match status" value="1"/>
</dbReference>
<evidence type="ECO:0000256" key="9">
    <source>
        <dbReference type="ARBA" id="ARBA00022777"/>
    </source>
</evidence>
<gene>
    <name evidence="18" type="ordered locus">DEFDS_1011</name>
</gene>
<keyword evidence="14" id="KW-0175">Coiled coil</keyword>
<dbReference type="Gene3D" id="1.10.287.130">
    <property type="match status" value="1"/>
</dbReference>
<proteinExistence type="predicted"/>
<dbReference type="CDD" id="cd00082">
    <property type="entry name" value="HisKA"/>
    <property type="match status" value="1"/>
</dbReference>
<name>D3PD08_DEFDS</name>
<keyword evidence="12" id="KW-0902">Two-component regulatory system</keyword>
<evidence type="ECO:0000256" key="14">
    <source>
        <dbReference type="SAM" id="Coils"/>
    </source>
</evidence>
<keyword evidence="4" id="KW-1003">Cell membrane</keyword>
<evidence type="ECO:0000256" key="12">
    <source>
        <dbReference type="ARBA" id="ARBA00023012"/>
    </source>
</evidence>
<dbReference type="Gene3D" id="6.10.340.10">
    <property type="match status" value="1"/>
</dbReference>
<sequence length="721" mass="83491">MMLKNGNPKKKKIIYYLIILILVIFLNYLVSSKLVNFDYPLTSNITIFLLININIVLLLALLIVIFRNLAKIFFSRSKGVFGASLQSKLVIFSIILSVIPVSIVFIFSISIINNSINKWFDSQVELALKSSVDLMQKYQNQLEQDLVEQTLILSKLVTTKGFLLQRNYDELNKFVDEYLQNNRIDGVAVYNKEGNRILANDKKYYINFIVSKDIVNEIVTQVKQIAKYEFFGENQIYWVGVPVAAKTSDKIILGALFVYKIVPPDQASKVSKIMDSYRNYSQIKFFAEPIKNSYKILLILMTLLVALAGIWGSIVFSRNITEPLNALADASKSISSGNLDVTLDEMGDYELRVLIRSFNEMAKRLKEHTEQLSKKNEELDKMYKQIFRDNQYIDVIFKNTKSAIFLFDEKLNILKCNDSAKILLDSDIKWWDELIDILKKFFYESNEMSLVFQKDYDINDGTKTLSFTFSKVYLSHNEPDNIIVFIDDITDILTAKKYEIWKEIASRIAHEIKNPLTPIKLNAERVLKKLNEEFEDIPETVLKSLRTIIDEVNDLYKMINEFNEFARMPAINKRYFNLDELVKEVIDFYKTSKPLFEFRFQNQGVKMMYGDLSQIKRLLHNLIQNSISAIDSDKGKVTVKLEEDDKYLYLSIKDNGVGIDSEDLQKIFLPYFSKRVGGTGLGLAIVKKIVEEHDGLIEVESEVGIFTLFRIKFNKRSWSKI</sequence>
<keyword evidence="10" id="KW-0067">ATP-binding</keyword>
<dbReference type="Pfam" id="PF02518">
    <property type="entry name" value="HATPase_c"/>
    <property type="match status" value="1"/>
</dbReference>
<dbReference type="PROSITE" id="PS50109">
    <property type="entry name" value="HIS_KIN"/>
    <property type="match status" value="1"/>
</dbReference>
<keyword evidence="6" id="KW-0808">Transferase</keyword>
<evidence type="ECO:0000259" key="16">
    <source>
        <dbReference type="PROSITE" id="PS50109"/>
    </source>
</evidence>
<dbReference type="KEGG" id="ddf:DEFDS_1011"/>
<evidence type="ECO:0000256" key="3">
    <source>
        <dbReference type="ARBA" id="ARBA00012438"/>
    </source>
</evidence>
<dbReference type="eggNOG" id="COG5000">
    <property type="taxonomic scope" value="Bacteria"/>
</dbReference>
<dbReference type="SMART" id="SM00387">
    <property type="entry name" value="HATPase_c"/>
    <property type="match status" value="1"/>
</dbReference>
<protein>
    <recommendedName>
        <fullName evidence="3">histidine kinase</fullName>
        <ecNumber evidence="3">2.7.13.3</ecNumber>
    </recommendedName>
</protein>
<feature type="transmembrane region" description="Helical" evidence="15">
    <location>
        <begin position="45"/>
        <end position="69"/>
    </location>
</feature>
<dbReference type="GO" id="GO:0005886">
    <property type="term" value="C:plasma membrane"/>
    <property type="evidence" value="ECO:0007669"/>
    <property type="project" value="UniProtKB-SubCell"/>
</dbReference>
<feature type="domain" description="HAMP" evidence="17">
    <location>
        <begin position="318"/>
        <end position="370"/>
    </location>
</feature>
<evidence type="ECO:0000256" key="6">
    <source>
        <dbReference type="ARBA" id="ARBA00022679"/>
    </source>
</evidence>
<dbReference type="Pfam" id="PF00672">
    <property type="entry name" value="HAMP"/>
    <property type="match status" value="1"/>
</dbReference>
<keyword evidence="19" id="KW-1185">Reference proteome</keyword>
<evidence type="ECO:0000313" key="19">
    <source>
        <dbReference type="Proteomes" id="UP000001520"/>
    </source>
</evidence>
<dbReference type="InterPro" id="IPR036890">
    <property type="entry name" value="HATPase_C_sf"/>
</dbReference>
<evidence type="ECO:0000313" key="18">
    <source>
        <dbReference type="EMBL" id="BAI80481.1"/>
    </source>
</evidence>
<evidence type="ECO:0000256" key="11">
    <source>
        <dbReference type="ARBA" id="ARBA00022989"/>
    </source>
</evidence>
<dbReference type="InterPro" id="IPR050398">
    <property type="entry name" value="HssS/ArlS-like"/>
</dbReference>
<dbReference type="Gene3D" id="3.30.565.10">
    <property type="entry name" value="Histidine kinase-like ATPase, C-terminal domain"/>
    <property type="match status" value="1"/>
</dbReference>
<dbReference type="CDD" id="cd06225">
    <property type="entry name" value="HAMP"/>
    <property type="match status" value="1"/>
</dbReference>
<evidence type="ECO:0000256" key="13">
    <source>
        <dbReference type="ARBA" id="ARBA00023136"/>
    </source>
</evidence>
<keyword evidence="13 15" id="KW-0472">Membrane</keyword>
<evidence type="ECO:0000256" key="1">
    <source>
        <dbReference type="ARBA" id="ARBA00000085"/>
    </source>
</evidence>
<feature type="coiled-coil region" evidence="14">
    <location>
        <begin position="355"/>
        <end position="385"/>
    </location>
</feature>
<dbReference type="GO" id="GO:0005524">
    <property type="term" value="F:ATP binding"/>
    <property type="evidence" value="ECO:0007669"/>
    <property type="project" value="UniProtKB-KW"/>
</dbReference>
<evidence type="ECO:0000256" key="2">
    <source>
        <dbReference type="ARBA" id="ARBA00004651"/>
    </source>
</evidence>
<evidence type="ECO:0000256" key="15">
    <source>
        <dbReference type="SAM" id="Phobius"/>
    </source>
</evidence>
<dbReference type="Proteomes" id="UP000001520">
    <property type="component" value="Chromosome"/>
</dbReference>
<dbReference type="Pfam" id="PF19312">
    <property type="entry name" value="NtrY_N"/>
    <property type="match status" value="1"/>
</dbReference>
<accession>D3PD08</accession>
<keyword evidence="9" id="KW-0418">Kinase</keyword>
<comment type="subcellular location">
    <subcellularLocation>
        <location evidence="2">Cell membrane</location>
        <topology evidence="2">Multi-pass membrane protein</topology>
    </subcellularLocation>
</comment>
<evidence type="ECO:0000256" key="8">
    <source>
        <dbReference type="ARBA" id="ARBA00022741"/>
    </source>
</evidence>
<dbReference type="HOGENOM" id="CLU_019564_0_1_0"/>
<comment type="catalytic activity">
    <reaction evidence="1">
        <text>ATP + protein L-histidine = ADP + protein N-phospho-L-histidine.</text>
        <dbReference type="EC" id="2.7.13.3"/>
    </reaction>
</comment>
<keyword evidence="7 15" id="KW-0812">Transmembrane</keyword>
<dbReference type="EC" id="2.7.13.3" evidence="3"/>
<dbReference type="InterPro" id="IPR003594">
    <property type="entry name" value="HATPase_dom"/>
</dbReference>
<dbReference type="PIRSF" id="PIRSF037532">
    <property type="entry name" value="STHK_NtrY"/>
    <property type="match status" value="1"/>
</dbReference>
<keyword evidence="5" id="KW-0597">Phosphoprotein</keyword>
<dbReference type="InterPro" id="IPR004358">
    <property type="entry name" value="Sig_transdc_His_kin-like_C"/>
</dbReference>
<keyword evidence="8" id="KW-0547">Nucleotide-binding</keyword>
<evidence type="ECO:0000256" key="5">
    <source>
        <dbReference type="ARBA" id="ARBA00022553"/>
    </source>
</evidence>
<evidence type="ECO:0000256" key="10">
    <source>
        <dbReference type="ARBA" id="ARBA00022840"/>
    </source>
</evidence>
<reference evidence="18 19" key="1">
    <citation type="journal article" date="2010" name="DNA Res.">
        <title>Bacterial lifestyle in a deep-sea hydrothermal vent chimney revealed by the genome sequence of the thermophilic bacterium Deferribacter desulfuricans SSM1.</title>
        <authorList>
            <person name="Takaki Y."/>
            <person name="Shimamura S."/>
            <person name="Nakagawa S."/>
            <person name="Fukuhara Y."/>
            <person name="Horikawa H."/>
            <person name="Ankai A."/>
            <person name="Harada T."/>
            <person name="Hosoyama A."/>
            <person name="Oguchi A."/>
            <person name="Fukui S."/>
            <person name="Fujita N."/>
            <person name="Takami H."/>
            <person name="Takai K."/>
        </authorList>
    </citation>
    <scope>NUCLEOTIDE SEQUENCE [LARGE SCALE GENOMIC DNA]</scope>
    <source>
        <strain evidence="19">DSM 14783 / JCM 11476 / NBRC 101012 / SSM1</strain>
    </source>
</reference>
<dbReference type="InterPro" id="IPR045671">
    <property type="entry name" value="NtrY-like_N"/>
</dbReference>
<dbReference type="SUPFAM" id="SSF55874">
    <property type="entry name" value="ATPase domain of HSP90 chaperone/DNA topoisomerase II/histidine kinase"/>
    <property type="match status" value="1"/>
</dbReference>